<organism evidence="1">
    <name type="scientific">Nocardia farcinica</name>
    <dbReference type="NCBI Taxonomy" id="37329"/>
    <lineage>
        <taxon>Bacteria</taxon>
        <taxon>Bacillati</taxon>
        <taxon>Actinomycetota</taxon>
        <taxon>Actinomycetes</taxon>
        <taxon>Mycobacteriales</taxon>
        <taxon>Nocardiaceae</taxon>
        <taxon>Nocardia</taxon>
    </lineage>
</organism>
<name>A0A449HDV3_NOCFR</name>
<gene>
    <name evidence="1" type="ORF">NCTC1935_00038</name>
</gene>
<evidence type="ECO:0000313" key="1">
    <source>
        <dbReference type="EMBL" id="VFA81013.1"/>
    </source>
</evidence>
<accession>A0A449HDV3</accession>
<reference evidence="1" key="1">
    <citation type="submission" date="2019-02" db="EMBL/GenBank/DDBJ databases">
        <authorList>
            <consortium name="Pathogen Informatics"/>
        </authorList>
    </citation>
    <scope>NUCLEOTIDE SEQUENCE</scope>
    <source>
        <strain evidence="1">3012STDY6733949</strain>
    </source>
</reference>
<proteinExistence type="predicted"/>
<dbReference type="RefSeq" id="WP_137355139.1">
    <property type="nucleotide sequence ID" value="NZ_CAACYE020000006.1"/>
</dbReference>
<dbReference type="EMBL" id="CAACYE010000002">
    <property type="protein sequence ID" value="VFA81013.1"/>
    <property type="molecule type" value="Genomic_DNA"/>
</dbReference>
<sequence length="102" mass="12219">MTIDLSTRCPQHYIRSGAVTPEQAAELECRGYHEHHARFVVVTDQDRHLAAEREWSDELRRIAALPLLMREKVVREQRIHHVDRKRIQEMAAHMRRKVYRLI</sequence>
<protein>
    <submittedName>
        <fullName evidence="1">Uncharacterized protein</fullName>
    </submittedName>
</protein>
<dbReference type="AlphaFoldDB" id="A0A449HDV3"/>